<dbReference type="Pfam" id="PF10370">
    <property type="entry name" value="Rv2993c-like_N"/>
    <property type="match status" value="1"/>
</dbReference>
<keyword evidence="6" id="KW-1185">Reference proteome</keyword>
<dbReference type="OrthoDB" id="9805307at2"/>
<dbReference type="PANTHER" id="PTHR42796">
    <property type="entry name" value="FUMARYLACETOACETATE HYDROLASE DOMAIN-CONTAINING PROTEIN 2A-RELATED"/>
    <property type="match status" value="1"/>
</dbReference>
<dbReference type="InterPro" id="IPR051121">
    <property type="entry name" value="FAH"/>
</dbReference>
<proteinExistence type="inferred from homology"/>
<dbReference type="GO" id="GO:0016787">
    <property type="term" value="F:hydrolase activity"/>
    <property type="evidence" value="ECO:0007669"/>
    <property type="project" value="UniProtKB-KW"/>
</dbReference>
<dbReference type="SUPFAM" id="SSF56529">
    <property type="entry name" value="FAH"/>
    <property type="match status" value="1"/>
</dbReference>
<dbReference type="PANTHER" id="PTHR42796:SF4">
    <property type="entry name" value="FUMARYLACETOACETATE HYDROLASE DOMAIN-CONTAINING PROTEIN 2A"/>
    <property type="match status" value="1"/>
</dbReference>
<organism evidence="5 6">
    <name type="scientific">Rathayibacter tritici</name>
    <dbReference type="NCBI Taxonomy" id="33888"/>
    <lineage>
        <taxon>Bacteria</taxon>
        <taxon>Bacillati</taxon>
        <taxon>Actinomycetota</taxon>
        <taxon>Actinomycetes</taxon>
        <taxon>Micrococcales</taxon>
        <taxon>Microbacteriaceae</taxon>
        <taxon>Rathayibacter</taxon>
    </lineage>
</organism>
<keyword evidence="2" id="KW-0479">Metal-binding</keyword>
<feature type="domain" description="Fumarylacetoacetase-like C-terminal" evidence="3">
    <location>
        <begin position="68"/>
        <end position="242"/>
    </location>
</feature>
<keyword evidence="5" id="KW-0378">Hydrolase</keyword>
<evidence type="ECO:0000256" key="1">
    <source>
        <dbReference type="ARBA" id="ARBA00010211"/>
    </source>
</evidence>
<dbReference type="RefSeq" id="WP_068256212.1">
    <property type="nucleotide sequence ID" value="NZ_CP015515.1"/>
</dbReference>
<dbReference type="GO" id="GO:0046872">
    <property type="term" value="F:metal ion binding"/>
    <property type="evidence" value="ECO:0007669"/>
    <property type="project" value="UniProtKB-KW"/>
</dbReference>
<evidence type="ECO:0000313" key="6">
    <source>
        <dbReference type="Proteomes" id="UP000077071"/>
    </source>
</evidence>
<dbReference type="Gene3D" id="2.30.30.370">
    <property type="entry name" value="FAH"/>
    <property type="match status" value="1"/>
</dbReference>
<dbReference type="PATRIC" id="fig|33888.3.peg.3053"/>
<gene>
    <name evidence="5" type="ORF">A6122_2719</name>
</gene>
<dbReference type="EMBL" id="CP015515">
    <property type="protein sequence ID" value="AND17830.1"/>
    <property type="molecule type" value="Genomic_DNA"/>
</dbReference>
<dbReference type="GO" id="GO:0044281">
    <property type="term" value="P:small molecule metabolic process"/>
    <property type="evidence" value="ECO:0007669"/>
    <property type="project" value="UniProtKB-ARBA"/>
</dbReference>
<sequence>MRIARIRTEGAPAVVALVAGEWREIENAFAAQPVETGRRWPVAGARLLAPVEPRVVLGMAHNGSAADRLQPPQAFHKSAHTLAAPGDPIVIDDGIGPVNVEGELALVIGRPARHLTLADALEHVLGVTGANDVTAPEMIAADSLFLQGKNGDGWTPLGPWIETGVDPDAVGIAVIVDGERRALSSTDRLGWRAAEILVHLTAHLTLRPGDVVLTGSPGTAAEVEPGQEVLIALDGVGELANRTVAGPGRAAPPQP</sequence>
<accession>A0A160KV58</accession>
<dbReference type="Gene3D" id="3.90.850.10">
    <property type="entry name" value="Fumarylacetoacetase-like, C-terminal domain"/>
    <property type="match status" value="1"/>
</dbReference>
<comment type="similarity">
    <text evidence="1">Belongs to the FAH family.</text>
</comment>
<dbReference type="InterPro" id="IPR018833">
    <property type="entry name" value="Rv2993c-like_N"/>
</dbReference>
<evidence type="ECO:0000256" key="2">
    <source>
        <dbReference type="ARBA" id="ARBA00022723"/>
    </source>
</evidence>
<dbReference type="KEGG" id="rtn:A6122_2719"/>
<evidence type="ECO:0000259" key="4">
    <source>
        <dbReference type="Pfam" id="PF10370"/>
    </source>
</evidence>
<evidence type="ECO:0000259" key="3">
    <source>
        <dbReference type="Pfam" id="PF01557"/>
    </source>
</evidence>
<dbReference type="InterPro" id="IPR036663">
    <property type="entry name" value="Fumarylacetoacetase_C_sf"/>
</dbReference>
<dbReference type="AlphaFoldDB" id="A0A160KV58"/>
<protein>
    <submittedName>
        <fullName evidence="5">Fumarylacetoacetate hydrolase</fullName>
    </submittedName>
</protein>
<dbReference type="Proteomes" id="UP000077071">
    <property type="component" value="Chromosome"/>
</dbReference>
<evidence type="ECO:0000313" key="5">
    <source>
        <dbReference type="EMBL" id="AND17830.1"/>
    </source>
</evidence>
<name>A0A160KV58_9MICO</name>
<dbReference type="STRING" id="33888.A6122_2719"/>
<dbReference type="InterPro" id="IPR011234">
    <property type="entry name" value="Fumarylacetoacetase-like_C"/>
</dbReference>
<dbReference type="Pfam" id="PF01557">
    <property type="entry name" value="FAA_hydrolase"/>
    <property type="match status" value="1"/>
</dbReference>
<feature type="domain" description="Rv2993c-like N-terminal" evidence="4">
    <location>
        <begin position="1"/>
        <end position="50"/>
    </location>
</feature>
<reference evidence="5 6" key="1">
    <citation type="submission" date="2016-05" db="EMBL/GenBank/DDBJ databases">
        <title>Complete genome sequence of Rathayibacter tritici NCPPB 1953.</title>
        <authorList>
            <person name="Park J."/>
            <person name="Lee H.-H."/>
            <person name="Lee S.-W."/>
            <person name="Seo Y.-S."/>
        </authorList>
    </citation>
    <scope>NUCLEOTIDE SEQUENCE [LARGE SCALE GENOMIC DNA]</scope>
    <source>
        <strain evidence="5 6">NCPPB 1953</strain>
    </source>
</reference>